<keyword evidence="9 10" id="KW-0413">Isomerase</keyword>
<organism evidence="14 15">
    <name type="scientific">Hirsutella rhossiliensis</name>
    <dbReference type="NCBI Taxonomy" id="111463"/>
    <lineage>
        <taxon>Eukaryota</taxon>
        <taxon>Fungi</taxon>
        <taxon>Dikarya</taxon>
        <taxon>Ascomycota</taxon>
        <taxon>Pezizomycotina</taxon>
        <taxon>Sordariomycetes</taxon>
        <taxon>Hypocreomycetidae</taxon>
        <taxon>Hypocreales</taxon>
        <taxon>Ophiocordycipitaceae</taxon>
        <taxon>Hirsutella</taxon>
    </lineage>
</organism>
<feature type="domain" description="Spo11/DNA topoisomerase VI subunit A N-terminal" evidence="12">
    <location>
        <begin position="80"/>
        <end position="141"/>
    </location>
</feature>
<name>A0A9P8N722_9HYPO</name>
<dbReference type="Gene3D" id="3.40.1360.10">
    <property type="match status" value="1"/>
</dbReference>
<dbReference type="Pfam" id="PF21180">
    <property type="entry name" value="TOP6A-Spo11_Toprim"/>
    <property type="match status" value="1"/>
</dbReference>
<comment type="caution">
    <text evidence="14">The sequence shown here is derived from an EMBL/GenBank/DDBJ whole genome shotgun (WGS) entry which is preliminary data.</text>
</comment>
<dbReference type="GeneID" id="68349791"/>
<evidence type="ECO:0000256" key="4">
    <source>
        <dbReference type="ARBA" id="ARBA00012895"/>
    </source>
</evidence>
<dbReference type="EC" id="5.6.2.2" evidence="4"/>
<keyword evidence="5" id="KW-0479">Metal-binding</keyword>
<evidence type="ECO:0000313" key="15">
    <source>
        <dbReference type="Proteomes" id="UP000824596"/>
    </source>
</evidence>
<dbReference type="InterPro" id="IPR002815">
    <property type="entry name" value="Spo11/TopoVI_A"/>
</dbReference>
<feature type="domain" description="Topoisomerase 6 subunit A/Spo11 TOPRIM" evidence="13">
    <location>
        <begin position="191"/>
        <end position="367"/>
    </location>
</feature>
<dbReference type="CDD" id="cd00223">
    <property type="entry name" value="TOPRIM_TopoIIB_SPO"/>
    <property type="match status" value="1"/>
</dbReference>
<evidence type="ECO:0000256" key="8">
    <source>
        <dbReference type="ARBA" id="ARBA00023125"/>
    </source>
</evidence>
<evidence type="ECO:0000256" key="9">
    <source>
        <dbReference type="ARBA" id="ARBA00023235"/>
    </source>
</evidence>
<evidence type="ECO:0000259" key="12">
    <source>
        <dbReference type="Pfam" id="PF04406"/>
    </source>
</evidence>
<dbReference type="PANTHER" id="PTHR10848:SF0">
    <property type="entry name" value="MEIOTIC RECOMBINATION PROTEIN SPO11"/>
    <property type="match status" value="1"/>
</dbReference>
<evidence type="ECO:0000313" key="14">
    <source>
        <dbReference type="EMBL" id="KAH0968020.1"/>
    </source>
</evidence>
<dbReference type="GO" id="GO:0003918">
    <property type="term" value="F:DNA topoisomerase type II (double strand cut, ATP-hydrolyzing) activity"/>
    <property type="evidence" value="ECO:0007669"/>
    <property type="project" value="UniProtKB-UniRule"/>
</dbReference>
<comment type="similarity">
    <text evidence="3 10">Belongs to the TOP6A family.</text>
</comment>
<keyword evidence="6" id="KW-0460">Magnesium</keyword>
<dbReference type="PROSITE" id="PS52041">
    <property type="entry name" value="TOPO_IIB"/>
    <property type="match status" value="1"/>
</dbReference>
<dbReference type="GO" id="GO:0005524">
    <property type="term" value="F:ATP binding"/>
    <property type="evidence" value="ECO:0007669"/>
    <property type="project" value="InterPro"/>
</dbReference>
<evidence type="ECO:0000256" key="3">
    <source>
        <dbReference type="ARBA" id="ARBA00006559"/>
    </source>
</evidence>
<evidence type="ECO:0000256" key="1">
    <source>
        <dbReference type="ARBA" id="ARBA00000185"/>
    </source>
</evidence>
<dbReference type="GO" id="GO:0042138">
    <property type="term" value="P:meiotic DNA double-strand break formation"/>
    <property type="evidence" value="ECO:0007669"/>
    <property type="project" value="TreeGrafter"/>
</dbReference>
<sequence length="389" mass="43145">MPPRREGLRSRGLGQSESSNAANGALIARMETLLESMVRHLSAGQEMSMELVSRRNLRTQDGDSRRQRVCFPGRTLFEGQKFARVLLVIQLSHDALVSGSILTKRQIFYQHQELFDKQRVVDELVDDLALTLGVHRHDLNIVASPKGLVSGPLTIRNHDGSAITASLGDTGTPIPVLRSIAGIECAAVKWILVVEKDATFRTLASSRYWETSAVGPGLLITAKGYPDLTTRSFLQLIHGQHAELPILVLTDFDPDGLNIFRCYRFGSDGAAHESAAQNRGLRWLGVKARHLQEFPLAPHASRASISSTSCRDPISQLTARDRKLATRTLLNLSTLCTDDPELERLQRELRRMLMMGIKAEIQWLDNAGNLGGWLDDNIGPMFSPISREQ</sequence>
<dbReference type="PANTHER" id="PTHR10848">
    <property type="entry name" value="MEIOTIC RECOMBINATION PROTEIN SPO11"/>
    <property type="match status" value="1"/>
</dbReference>
<evidence type="ECO:0000256" key="7">
    <source>
        <dbReference type="ARBA" id="ARBA00023029"/>
    </source>
</evidence>
<dbReference type="InterPro" id="IPR036388">
    <property type="entry name" value="WH-like_DNA-bd_sf"/>
</dbReference>
<protein>
    <recommendedName>
        <fullName evidence="4">DNA topoisomerase (ATP-hydrolyzing)</fullName>
        <ecNumber evidence="4">5.6.2.2</ecNumber>
    </recommendedName>
</protein>
<keyword evidence="15" id="KW-1185">Reference proteome</keyword>
<keyword evidence="7 10" id="KW-0799">Topoisomerase</keyword>
<dbReference type="GO" id="GO:0007131">
    <property type="term" value="P:reciprocal meiotic recombination"/>
    <property type="evidence" value="ECO:0007669"/>
    <property type="project" value="TreeGrafter"/>
</dbReference>
<evidence type="ECO:0000256" key="6">
    <source>
        <dbReference type="ARBA" id="ARBA00022842"/>
    </source>
</evidence>
<evidence type="ECO:0000259" key="13">
    <source>
        <dbReference type="Pfam" id="PF21180"/>
    </source>
</evidence>
<dbReference type="RefSeq" id="XP_044725533.1">
    <property type="nucleotide sequence ID" value="XM_044859133.1"/>
</dbReference>
<reference evidence="14" key="1">
    <citation type="submission" date="2021-09" db="EMBL/GenBank/DDBJ databases">
        <title>A high-quality genome of the endoparasitic fungus Hirsutella rhossiliensis with a comparison of Hirsutella genomes reveals transposable elements contributing to genome size variation.</title>
        <authorList>
            <person name="Lin R."/>
            <person name="Jiao Y."/>
            <person name="Sun X."/>
            <person name="Ling J."/>
            <person name="Xie B."/>
            <person name="Cheng X."/>
        </authorList>
    </citation>
    <scope>NUCLEOTIDE SEQUENCE</scope>
    <source>
        <strain evidence="14">HR02</strain>
    </source>
</reference>
<evidence type="ECO:0000256" key="5">
    <source>
        <dbReference type="ARBA" id="ARBA00022723"/>
    </source>
</evidence>
<keyword evidence="8 10" id="KW-0238">DNA-binding</keyword>
<dbReference type="AlphaFoldDB" id="A0A9P8N722"/>
<dbReference type="GO" id="GO:0046872">
    <property type="term" value="F:metal ion binding"/>
    <property type="evidence" value="ECO:0007669"/>
    <property type="project" value="UniProtKB-KW"/>
</dbReference>
<dbReference type="SUPFAM" id="SSF56726">
    <property type="entry name" value="DNA topoisomerase IV, alpha subunit"/>
    <property type="match status" value="1"/>
</dbReference>
<dbReference type="OrthoDB" id="5377392at2759"/>
<comment type="catalytic activity">
    <reaction evidence="1 10">
        <text>ATP-dependent breakage, passage and rejoining of double-stranded DNA.</text>
        <dbReference type="EC" id="5.6.2.2"/>
    </reaction>
</comment>
<dbReference type="InterPro" id="IPR036078">
    <property type="entry name" value="Spo11/TopoVI_A_sf"/>
</dbReference>
<accession>A0A9P8N722</accession>
<evidence type="ECO:0000256" key="2">
    <source>
        <dbReference type="ARBA" id="ARBA00001946"/>
    </source>
</evidence>
<dbReference type="EMBL" id="JAIZPD010000001">
    <property type="protein sequence ID" value="KAH0968020.1"/>
    <property type="molecule type" value="Genomic_DNA"/>
</dbReference>
<dbReference type="GO" id="GO:0000228">
    <property type="term" value="C:nuclear chromosome"/>
    <property type="evidence" value="ECO:0007669"/>
    <property type="project" value="TreeGrafter"/>
</dbReference>
<proteinExistence type="inferred from homology"/>
<dbReference type="PRINTS" id="PR01550">
    <property type="entry name" value="TOP6AFAMILY"/>
</dbReference>
<feature type="active site" description="O-(5'-phospho-DNA)-tyrosine intermediate" evidence="10">
    <location>
        <position position="109"/>
    </location>
</feature>
<dbReference type="GO" id="GO:0000706">
    <property type="term" value="P:meiotic DNA double-strand break processing"/>
    <property type="evidence" value="ECO:0007669"/>
    <property type="project" value="TreeGrafter"/>
</dbReference>
<dbReference type="InterPro" id="IPR013049">
    <property type="entry name" value="Spo11/TopoVI_A_N"/>
</dbReference>
<dbReference type="Proteomes" id="UP000824596">
    <property type="component" value="Unassembled WGS sequence"/>
</dbReference>
<dbReference type="Gene3D" id="1.10.10.10">
    <property type="entry name" value="Winged helix-like DNA-binding domain superfamily/Winged helix DNA-binding domain"/>
    <property type="match status" value="1"/>
</dbReference>
<dbReference type="InterPro" id="IPR034136">
    <property type="entry name" value="TOPRIM_Topo6A/Spo11"/>
</dbReference>
<dbReference type="GO" id="GO:0003677">
    <property type="term" value="F:DNA binding"/>
    <property type="evidence" value="ECO:0007669"/>
    <property type="project" value="UniProtKB-UniRule"/>
</dbReference>
<evidence type="ECO:0000256" key="11">
    <source>
        <dbReference type="SAM" id="MobiDB-lite"/>
    </source>
</evidence>
<evidence type="ECO:0000256" key="10">
    <source>
        <dbReference type="PROSITE-ProRule" id="PRU01385"/>
    </source>
</evidence>
<feature type="region of interest" description="Disordered" evidence="11">
    <location>
        <begin position="1"/>
        <end position="20"/>
    </location>
</feature>
<comment type="cofactor">
    <cofactor evidence="2">
        <name>Mg(2+)</name>
        <dbReference type="ChEBI" id="CHEBI:18420"/>
    </cofactor>
</comment>
<gene>
    <name evidence="14" type="ORF">HRG_00662</name>
</gene>
<dbReference type="Pfam" id="PF04406">
    <property type="entry name" value="TP6A_N"/>
    <property type="match status" value="1"/>
</dbReference>